<accession>A0A8J3D728</accession>
<comment type="caution">
    <text evidence="3">The sequence shown here is derived from an EMBL/GenBank/DDBJ whole genome shotgun (WGS) entry which is preliminary data.</text>
</comment>
<feature type="domain" description="L-lysine epsilon oxidase C-terminal" evidence="2">
    <location>
        <begin position="315"/>
        <end position="422"/>
    </location>
</feature>
<reference evidence="3 4" key="1">
    <citation type="journal article" date="2014" name="Int. J. Syst. Evol. Microbiol.">
        <title>Complete genome sequence of Corynebacterium casei LMG S-19264T (=DSM 44701T), isolated from a smear-ripened cheese.</title>
        <authorList>
            <consortium name="US DOE Joint Genome Institute (JGI-PGF)"/>
            <person name="Walter F."/>
            <person name="Albersmeier A."/>
            <person name="Kalinowski J."/>
            <person name="Ruckert C."/>
        </authorList>
    </citation>
    <scope>NUCLEOTIDE SEQUENCE [LARGE SCALE GENOMIC DNA]</scope>
    <source>
        <strain evidence="3 4">KCTC 12866</strain>
    </source>
</reference>
<organism evidence="3 4">
    <name type="scientific">Persicitalea jodogahamensis</name>
    <dbReference type="NCBI Taxonomy" id="402147"/>
    <lineage>
        <taxon>Bacteria</taxon>
        <taxon>Pseudomonadati</taxon>
        <taxon>Bacteroidota</taxon>
        <taxon>Cytophagia</taxon>
        <taxon>Cytophagales</taxon>
        <taxon>Spirosomataceae</taxon>
        <taxon>Persicitalea</taxon>
    </lineage>
</organism>
<evidence type="ECO:0000259" key="2">
    <source>
        <dbReference type="Pfam" id="PF18417"/>
    </source>
</evidence>
<dbReference type="InterPro" id="IPR041173">
    <property type="entry name" value="LodA_C"/>
</dbReference>
<sequence>MERFKIFPSIGIARVGGSLNQFYLCPESNNSLGVEFDNSGNENEVKNFKDASGLIKRQGARFKVYELNSATGEYKPVDMNLVSIKWTVHLVNKKAGVTRQGPPATPPNIPLPLRPNSQELIIDSGEKQISGVNQNGVALKGKYKTNTVDLGELRTDNNGNLIVLGGAGISKSPTNQPIANFYYSNDWYDDTSDGFIKASVKLEDGREVQALEAWVIVAPPDYAPNVKGVVTLYDIMEQVAISNGQLQQVQVPSFTNHVLPIIERFKNIKWVSGVLDAFPITESKSVLADTATTNLPTRRGVRNKILRIETALDSFELTQYQKDILEKWVNGNFTNDLSNPIPSLKSADQLNKDVLDTTVGQGFYPGIEGGIIVKNPNLYIEPFRFDSTKVVAGDISGLMALPWQADFLKCRVNWWPTQRPDRVKLSNGTDADWQRGIPNGGHQLLINNFNKLGFIKPKNGEQIEDERTL</sequence>
<keyword evidence="4" id="KW-1185">Reference proteome</keyword>
<feature type="domain" description="L-Lysine epsilon oxidase N-terminal" evidence="1">
    <location>
        <begin position="7"/>
        <end position="217"/>
    </location>
</feature>
<dbReference type="InterPro" id="IPR041168">
    <property type="entry name" value="LodA_N"/>
</dbReference>
<dbReference type="Pfam" id="PF18417">
    <property type="entry name" value="LodA_C"/>
    <property type="match status" value="1"/>
</dbReference>
<evidence type="ECO:0000313" key="4">
    <source>
        <dbReference type="Proteomes" id="UP000598271"/>
    </source>
</evidence>
<dbReference type="EMBL" id="BMXF01000001">
    <property type="protein sequence ID" value="GHB62640.1"/>
    <property type="molecule type" value="Genomic_DNA"/>
</dbReference>
<evidence type="ECO:0000259" key="1">
    <source>
        <dbReference type="Pfam" id="PF17990"/>
    </source>
</evidence>
<dbReference type="AlphaFoldDB" id="A0A8J3D728"/>
<evidence type="ECO:0000313" key="3">
    <source>
        <dbReference type="EMBL" id="GHB62640.1"/>
    </source>
</evidence>
<name>A0A8J3D728_9BACT</name>
<dbReference type="Proteomes" id="UP000598271">
    <property type="component" value="Unassembled WGS sequence"/>
</dbReference>
<dbReference type="Pfam" id="PF17990">
    <property type="entry name" value="LodA_N"/>
    <property type="match status" value="1"/>
</dbReference>
<gene>
    <name evidence="3" type="ORF">GCM10007390_15600</name>
</gene>
<protein>
    <submittedName>
        <fullName evidence="3">3-isopropylmalate dehydrogenase</fullName>
    </submittedName>
</protein>
<dbReference type="RefSeq" id="WP_189563743.1">
    <property type="nucleotide sequence ID" value="NZ_BMXF01000001.1"/>
</dbReference>
<proteinExistence type="predicted"/>